<keyword evidence="2" id="KW-0812">Transmembrane</keyword>
<dbReference type="RefSeq" id="XP_025408665.1">
    <property type="nucleotide sequence ID" value="XM_025552880.1"/>
</dbReference>
<feature type="region of interest" description="Disordered" evidence="1">
    <location>
        <begin position="382"/>
        <end position="419"/>
    </location>
</feature>
<organism evidence="3">
    <name type="scientific">Sipha flava</name>
    <name type="common">yellow sugarcane aphid</name>
    <dbReference type="NCBI Taxonomy" id="143950"/>
    <lineage>
        <taxon>Eukaryota</taxon>
        <taxon>Metazoa</taxon>
        <taxon>Ecdysozoa</taxon>
        <taxon>Arthropoda</taxon>
        <taxon>Hexapoda</taxon>
        <taxon>Insecta</taxon>
        <taxon>Pterygota</taxon>
        <taxon>Neoptera</taxon>
        <taxon>Paraneoptera</taxon>
        <taxon>Hemiptera</taxon>
        <taxon>Sternorrhyncha</taxon>
        <taxon>Aphidomorpha</taxon>
        <taxon>Aphidoidea</taxon>
        <taxon>Aphididae</taxon>
        <taxon>Sipha</taxon>
    </lineage>
</organism>
<dbReference type="GeneID" id="112682329"/>
<proteinExistence type="predicted"/>
<evidence type="ECO:0000256" key="2">
    <source>
        <dbReference type="SAM" id="Phobius"/>
    </source>
</evidence>
<dbReference type="Proteomes" id="UP000694846">
    <property type="component" value="Unplaced"/>
</dbReference>
<keyword evidence="2" id="KW-1133">Transmembrane helix</keyword>
<dbReference type="EMBL" id="GGMS01002273">
    <property type="protein sequence ID" value="MBY71476.1"/>
    <property type="molecule type" value="Transcribed_RNA"/>
</dbReference>
<reference evidence="3" key="1">
    <citation type="submission" date="2018-04" db="EMBL/GenBank/DDBJ databases">
        <title>Transcriptome assembly of Sipha flava.</title>
        <authorList>
            <person name="Scully E.D."/>
            <person name="Geib S.M."/>
            <person name="Palmer N.A."/>
            <person name="Koch K."/>
            <person name="Bradshaw J."/>
            <person name="Heng-Moss T."/>
            <person name="Sarath G."/>
        </authorList>
    </citation>
    <scope>NUCLEOTIDE SEQUENCE</scope>
</reference>
<feature type="region of interest" description="Disordered" evidence="1">
    <location>
        <begin position="103"/>
        <end position="126"/>
    </location>
</feature>
<sequence>MRFNTHKYTMEIFWHSLLIGCVMTATVYGLNDVVQERVSPNTEEYRDDTVTAEDHEHHRIIIVVPKEIPHHVNHVHTYKLAGKGIPLIHSGKVVHDHKHSGKVAHEHGHKGKSSHTHKHVGKQGHQHKHLGYLGHHHYGKFIVTGGHHKHHHLQQAPIEHHRHHPLLHTAAHKLHLQHQQHLHHKQQLKQSGDYLVQQHGGGSSGIYNQGQHGGPTSGRIQFIPSSKPQGLGSFIPAEIQQYIDGRHGVRGLQQQQQYEAADDGDDDHEGQVGPPAAYNVIHLRVPGDQGGPNIYKQVDIDLANNVAKLQPGDKQQPGVTANFKTVTQYNKVIGHGRAPITPEDEFEAQTDDEDVDGGGGERLLENVGYRFGEGYRLAMESGGSRDFTAAQEQDEEEVDEFKEPSVTAEDDFSSDGNAYSQAYRVQF</sequence>
<evidence type="ECO:0000313" key="4">
    <source>
        <dbReference type="Proteomes" id="UP000694846"/>
    </source>
</evidence>
<feature type="transmembrane region" description="Helical" evidence="2">
    <location>
        <begin position="12"/>
        <end position="30"/>
    </location>
</feature>
<protein>
    <submittedName>
        <fullName evidence="5">Uncharacterized protein LOC112682329 isoform X1</fullName>
    </submittedName>
</protein>
<dbReference type="OrthoDB" id="6616077at2759"/>
<feature type="region of interest" description="Disordered" evidence="1">
    <location>
        <begin position="195"/>
        <end position="217"/>
    </location>
</feature>
<gene>
    <name evidence="5" type="primary">LOC112682329</name>
    <name evidence="3" type="ORF">g.78269</name>
</gene>
<name>A0A2S2Q146_9HEMI</name>
<evidence type="ECO:0000313" key="3">
    <source>
        <dbReference type="EMBL" id="MBY71476.1"/>
    </source>
</evidence>
<accession>A0A2S2Q146</accession>
<reference evidence="5" key="2">
    <citation type="submission" date="2025-04" db="UniProtKB">
        <authorList>
            <consortium name="RefSeq"/>
        </authorList>
    </citation>
    <scope>IDENTIFICATION</scope>
    <source>
        <tissue evidence="5">Whole body</tissue>
    </source>
</reference>
<feature type="region of interest" description="Disordered" evidence="1">
    <location>
        <begin position="253"/>
        <end position="272"/>
    </location>
</feature>
<keyword evidence="2" id="KW-0472">Membrane</keyword>
<keyword evidence="4" id="KW-1185">Reference proteome</keyword>
<evidence type="ECO:0000313" key="5">
    <source>
        <dbReference type="RefSeq" id="XP_025408665.1"/>
    </source>
</evidence>
<evidence type="ECO:0000256" key="1">
    <source>
        <dbReference type="SAM" id="MobiDB-lite"/>
    </source>
</evidence>
<dbReference type="AlphaFoldDB" id="A0A2S2Q146"/>